<evidence type="ECO:0000259" key="10">
    <source>
        <dbReference type="Pfam" id="PF00082"/>
    </source>
</evidence>
<evidence type="ECO:0000313" key="12">
    <source>
        <dbReference type="Proteomes" id="UP000249363"/>
    </source>
</evidence>
<dbReference type="Pfam" id="PF00082">
    <property type="entry name" value="Peptidase_S8"/>
    <property type="match status" value="1"/>
</dbReference>
<feature type="transmembrane region" description="Helical" evidence="9">
    <location>
        <begin position="604"/>
        <end position="627"/>
    </location>
</feature>
<dbReference type="PANTHER" id="PTHR43399">
    <property type="entry name" value="SUBTILISIN-RELATED"/>
    <property type="match status" value="1"/>
</dbReference>
<keyword evidence="9" id="KW-1133">Transmembrane helix</keyword>
<keyword evidence="9" id="KW-0472">Membrane</keyword>
<organism evidence="11 12">
    <name type="scientific">Talaromyces amestolkiae</name>
    <dbReference type="NCBI Taxonomy" id="1196081"/>
    <lineage>
        <taxon>Eukaryota</taxon>
        <taxon>Fungi</taxon>
        <taxon>Dikarya</taxon>
        <taxon>Ascomycota</taxon>
        <taxon>Pezizomycotina</taxon>
        <taxon>Eurotiomycetes</taxon>
        <taxon>Eurotiomycetidae</taxon>
        <taxon>Eurotiales</taxon>
        <taxon>Trichocomaceae</taxon>
        <taxon>Talaromyces</taxon>
        <taxon>Talaromyces sect. Talaromyces</taxon>
    </lineage>
</organism>
<dbReference type="PROSITE" id="PS00136">
    <property type="entry name" value="SUBTILASE_ASP"/>
    <property type="match status" value="1"/>
</dbReference>
<feature type="coiled-coil region" evidence="8">
    <location>
        <begin position="340"/>
        <end position="367"/>
    </location>
</feature>
<evidence type="ECO:0000256" key="5">
    <source>
        <dbReference type="ARBA" id="ARBA00022825"/>
    </source>
</evidence>
<dbReference type="GO" id="GO:0004252">
    <property type="term" value="F:serine-type endopeptidase activity"/>
    <property type="evidence" value="ECO:0007669"/>
    <property type="project" value="UniProtKB-UniRule"/>
</dbReference>
<dbReference type="AlphaFoldDB" id="A0A364LEL3"/>
<dbReference type="PANTHER" id="PTHR43399:SF4">
    <property type="entry name" value="CELL WALL-ASSOCIATED PROTEASE"/>
    <property type="match status" value="1"/>
</dbReference>
<keyword evidence="9" id="KW-0812">Transmembrane</keyword>
<evidence type="ECO:0000256" key="6">
    <source>
        <dbReference type="ARBA" id="ARBA00023145"/>
    </source>
</evidence>
<comment type="caution">
    <text evidence="11">The sequence shown here is derived from an EMBL/GenBank/DDBJ whole genome shotgun (WGS) entry which is preliminary data.</text>
</comment>
<protein>
    <recommendedName>
        <fullName evidence="10">Peptidase S8/S53 domain-containing protein</fullName>
    </recommendedName>
</protein>
<keyword evidence="6" id="KW-0865">Zymogen</keyword>
<dbReference type="CDD" id="cd00306">
    <property type="entry name" value="Peptidases_S8_S53"/>
    <property type="match status" value="1"/>
</dbReference>
<dbReference type="EMBL" id="MIKG01000029">
    <property type="protein sequence ID" value="RAO74151.1"/>
    <property type="molecule type" value="Genomic_DNA"/>
</dbReference>
<dbReference type="STRING" id="1196081.A0A364LEL3"/>
<evidence type="ECO:0000256" key="3">
    <source>
        <dbReference type="ARBA" id="ARBA00022729"/>
    </source>
</evidence>
<dbReference type="RefSeq" id="XP_040738665.1">
    <property type="nucleotide sequence ID" value="XM_040872763.1"/>
</dbReference>
<dbReference type="GeneID" id="63799377"/>
<feature type="domain" description="Peptidase S8/S53" evidence="10">
    <location>
        <begin position="53"/>
        <end position="271"/>
    </location>
</feature>
<evidence type="ECO:0000256" key="7">
    <source>
        <dbReference type="PROSITE-ProRule" id="PRU01240"/>
    </source>
</evidence>
<evidence type="ECO:0000256" key="9">
    <source>
        <dbReference type="SAM" id="Phobius"/>
    </source>
</evidence>
<evidence type="ECO:0000256" key="4">
    <source>
        <dbReference type="ARBA" id="ARBA00022801"/>
    </source>
</evidence>
<comment type="similarity">
    <text evidence="1 7">Belongs to the peptidase S8 family.</text>
</comment>
<dbReference type="InterPro" id="IPR036852">
    <property type="entry name" value="Peptidase_S8/S53_dom_sf"/>
</dbReference>
<reference evidence="11 12" key="1">
    <citation type="journal article" date="2017" name="Biotechnol. Biofuels">
        <title>Differential beta-glucosidase expression as a function of carbon source availability in Talaromyces amestolkiae: a genomic and proteomic approach.</title>
        <authorList>
            <person name="de Eugenio L.I."/>
            <person name="Mendez-Liter J.A."/>
            <person name="Nieto-Dominguez M."/>
            <person name="Alonso L."/>
            <person name="Gil-Munoz J."/>
            <person name="Barriuso J."/>
            <person name="Prieto A."/>
            <person name="Martinez M.J."/>
        </authorList>
    </citation>
    <scope>NUCLEOTIDE SEQUENCE [LARGE SCALE GENOMIC DNA]</scope>
    <source>
        <strain evidence="11 12">CIB</strain>
    </source>
</reference>
<feature type="coiled-coil region" evidence="8">
    <location>
        <begin position="480"/>
        <end position="507"/>
    </location>
</feature>
<keyword evidence="2 7" id="KW-0645">Protease</keyword>
<evidence type="ECO:0000256" key="1">
    <source>
        <dbReference type="ARBA" id="ARBA00011073"/>
    </source>
</evidence>
<name>A0A364LEL3_TALAM</name>
<dbReference type="InterPro" id="IPR023827">
    <property type="entry name" value="Peptidase_S8_Asp-AS"/>
</dbReference>
<accession>A0A364LEL3</accession>
<evidence type="ECO:0000313" key="11">
    <source>
        <dbReference type="EMBL" id="RAO74151.1"/>
    </source>
</evidence>
<dbReference type="GO" id="GO:0006508">
    <property type="term" value="P:proteolysis"/>
    <property type="evidence" value="ECO:0007669"/>
    <property type="project" value="UniProtKB-KW"/>
</dbReference>
<evidence type="ECO:0000256" key="8">
    <source>
        <dbReference type="SAM" id="Coils"/>
    </source>
</evidence>
<dbReference type="Proteomes" id="UP000249363">
    <property type="component" value="Unassembled WGS sequence"/>
</dbReference>
<sequence length="628" mass="70747">MSSIGKVFDFSDARLHDLEDQGRLSDNFWQEFKTVEKCLAEYRPNSNPASHDRRVKIAVLDSGIDLNHPKIQDLILRSSRWNPDRLVSKSFVGLGESSDPVGHGTHIACTIMSIAQGAKLFVGGVVGRNKVLDSEALAEAIRFAVEEWDADIISLSLGFPKIPSKKLADLIKEALYREKLIFAAVSNGGGASIDGISWPAMATNVFGIFSCNYQGVSSPFNPCQNDDRFSRFKFLGEAVNSAWLRNGERRLTGTSVATPIAACTAALFIEYIRANMQGKGEITRAGMEAIERCARMPDGMQRIFAEVGRTTTTDAWLKHVYPWFLLKYDRRHEIIPRIDVSLAVLQLENYNEDIQILEENNAFILHSIPDQNRRLVENEHSLDIARSNIRIYVLGLMGATAFGNGTISFALPLLHWVTNVAALGTVWVLLSSARENQGRALTDYKLRATRLREEVLEAIRLNSQNLTEAERVVSELLSLVERILKRYDVSEGEMKQLEIKVDELNLHVIKEAELQCSEPVSLVVRVQSLLDELEKTINFRQEDHEDSYEKAKDTLKRGKRVVQDALDVQRELDEAKRKADAQEEKANEDFAEKERRESGNIFEWLRWFLIWLGIGGAVLVMILAAFAI</sequence>
<dbReference type="Gene3D" id="3.40.50.200">
    <property type="entry name" value="Peptidase S8/S53 domain"/>
    <property type="match status" value="1"/>
</dbReference>
<feature type="active site" description="Charge relay system" evidence="7">
    <location>
        <position position="61"/>
    </location>
</feature>
<feature type="active site" description="Charge relay system" evidence="7">
    <location>
        <position position="255"/>
    </location>
</feature>
<evidence type="ECO:0000256" key="2">
    <source>
        <dbReference type="ARBA" id="ARBA00022670"/>
    </source>
</evidence>
<keyword evidence="12" id="KW-1185">Reference proteome</keyword>
<keyword evidence="5 7" id="KW-0720">Serine protease</keyword>
<dbReference type="PRINTS" id="PR00723">
    <property type="entry name" value="SUBTILISIN"/>
</dbReference>
<dbReference type="OrthoDB" id="206201at2759"/>
<gene>
    <name evidence="11" type="ORF">BHQ10_010163</name>
</gene>
<dbReference type="InterPro" id="IPR015500">
    <property type="entry name" value="Peptidase_S8_subtilisin-rel"/>
</dbReference>
<proteinExistence type="inferred from homology"/>
<feature type="coiled-coil region" evidence="8">
    <location>
        <begin position="565"/>
        <end position="596"/>
    </location>
</feature>
<keyword evidence="8" id="KW-0175">Coiled coil</keyword>
<dbReference type="InterPro" id="IPR000209">
    <property type="entry name" value="Peptidase_S8/S53_dom"/>
</dbReference>
<keyword evidence="3" id="KW-0732">Signal</keyword>
<dbReference type="PROSITE" id="PS51892">
    <property type="entry name" value="SUBTILASE"/>
    <property type="match status" value="1"/>
</dbReference>
<dbReference type="SUPFAM" id="SSF52743">
    <property type="entry name" value="Subtilisin-like"/>
    <property type="match status" value="1"/>
</dbReference>
<feature type="active site" description="Charge relay system" evidence="7">
    <location>
        <position position="103"/>
    </location>
</feature>
<dbReference type="InterPro" id="IPR051048">
    <property type="entry name" value="Peptidase_S8/S53_subtilisin"/>
</dbReference>
<keyword evidence="4 7" id="KW-0378">Hydrolase</keyword>